<feature type="compositionally biased region" description="Basic and acidic residues" evidence="1">
    <location>
        <begin position="45"/>
        <end position="66"/>
    </location>
</feature>
<evidence type="ECO:0000256" key="1">
    <source>
        <dbReference type="SAM" id="MobiDB-lite"/>
    </source>
</evidence>
<name>A0AAV4D2Q1_9GAST</name>
<evidence type="ECO:0000313" key="2">
    <source>
        <dbReference type="EMBL" id="GFO38443.1"/>
    </source>
</evidence>
<feature type="compositionally biased region" description="Basic and acidic residues" evidence="1">
    <location>
        <begin position="12"/>
        <end position="39"/>
    </location>
</feature>
<dbReference type="AlphaFoldDB" id="A0AAV4D2Q1"/>
<sequence length="158" mass="18278">MKSKKKSKKNQKRLEESQDNESRVHLYSRTETEDHSDKDRKHRETKLMDVGESKTKSATNDTDKTSKTKSTHINGTDAAGKKSRKKEGTNSTLEEVRGRTRCRRTEKDTRLFLEKARSFGSKRTRPDTPVSEDDPPTRRIRGLEDGKLRPKLTFQSRT</sequence>
<dbReference type="EMBL" id="BLXT01007309">
    <property type="protein sequence ID" value="GFO38443.1"/>
    <property type="molecule type" value="Genomic_DNA"/>
</dbReference>
<dbReference type="Proteomes" id="UP000735302">
    <property type="component" value="Unassembled WGS sequence"/>
</dbReference>
<feature type="compositionally biased region" description="Basic residues" evidence="1">
    <location>
        <begin position="1"/>
        <end position="11"/>
    </location>
</feature>
<accession>A0AAV4D2Q1</accession>
<evidence type="ECO:0000313" key="3">
    <source>
        <dbReference type="Proteomes" id="UP000735302"/>
    </source>
</evidence>
<proteinExistence type="predicted"/>
<protein>
    <submittedName>
        <fullName evidence="2">Uncharacterized protein</fullName>
    </submittedName>
</protein>
<keyword evidence="3" id="KW-1185">Reference proteome</keyword>
<organism evidence="2 3">
    <name type="scientific">Plakobranchus ocellatus</name>
    <dbReference type="NCBI Taxonomy" id="259542"/>
    <lineage>
        <taxon>Eukaryota</taxon>
        <taxon>Metazoa</taxon>
        <taxon>Spiralia</taxon>
        <taxon>Lophotrochozoa</taxon>
        <taxon>Mollusca</taxon>
        <taxon>Gastropoda</taxon>
        <taxon>Heterobranchia</taxon>
        <taxon>Euthyneura</taxon>
        <taxon>Panpulmonata</taxon>
        <taxon>Sacoglossa</taxon>
        <taxon>Placobranchoidea</taxon>
        <taxon>Plakobranchidae</taxon>
        <taxon>Plakobranchus</taxon>
    </lineage>
</organism>
<gene>
    <name evidence="2" type="ORF">PoB_006494800</name>
</gene>
<feature type="compositionally biased region" description="Basic and acidic residues" evidence="1">
    <location>
        <begin position="135"/>
        <end position="148"/>
    </location>
</feature>
<comment type="caution">
    <text evidence="2">The sequence shown here is derived from an EMBL/GenBank/DDBJ whole genome shotgun (WGS) entry which is preliminary data.</text>
</comment>
<feature type="compositionally biased region" description="Basic and acidic residues" evidence="1">
    <location>
        <begin position="94"/>
        <end position="117"/>
    </location>
</feature>
<feature type="region of interest" description="Disordered" evidence="1">
    <location>
        <begin position="1"/>
        <end position="158"/>
    </location>
</feature>
<reference evidence="2 3" key="1">
    <citation type="journal article" date="2021" name="Elife">
        <title>Chloroplast acquisition without the gene transfer in kleptoplastic sea slugs, Plakobranchus ocellatus.</title>
        <authorList>
            <person name="Maeda T."/>
            <person name="Takahashi S."/>
            <person name="Yoshida T."/>
            <person name="Shimamura S."/>
            <person name="Takaki Y."/>
            <person name="Nagai Y."/>
            <person name="Toyoda A."/>
            <person name="Suzuki Y."/>
            <person name="Arimoto A."/>
            <person name="Ishii H."/>
            <person name="Satoh N."/>
            <person name="Nishiyama T."/>
            <person name="Hasebe M."/>
            <person name="Maruyama T."/>
            <person name="Minagawa J."/>
            <person name="Obokata J."/>
            <person name="Shigenobu S."/>
        </authorList>
    </citation>
    <scope>NUCLEOTIDE SEQUENCE [LARGE SCALE GENOMIC DNA]</scope>
</reference>